<evidence type="ECO:0000256" key="1">
    <source>
        <dbReference type="SAM" id="Phobius"/>
    </source>
</evidence>
<dbReference type="Proteomes" id="UP000296733">
    <property type="component" value="Plasmid unnamed1"/>
</dbReference>
<evidence type="ECO:0000313" key="5">
    <source>
        <dbReference type="Proteomes" id="UP000236740"/>
    </source>
</evidence>
<name>A0A1H6BEU1_9EURY</name>
<feature type="transmembrane region" description="Helical" evidence="1">
    <location>
        <begin position="35"/>
        <end position="52"/>
    </location>
</feature>
<reference evidence="4 5" key="1">
    <citation type="submission" date="2016-10" db="EMBL/GenBank/DDBJ databases">
        <authorList>
            <person name="de Groot N.N."/>
        </authorList>
    </citation>
    <scope>NUCLEOTIDE SEQUENCE [LARGE SCALE GENOMIC DNA]</scope>
    <source>
        <strain evidence="4 5">CGMCC 1.10331</strain>
    </source>
</reference>
<dbReference type="OrthoDB" id="324225at2157"/>
<keyword evidence="1" id="KW-1133">Transmembrane helix</keyword>
<dbReference type="EMBL" id="FNVN01000004">
    <property type="protein sequence ID" value="SEG59283.1"/>
    <property type="molecule type" value="Genomic_DNA"/>
</dbReference>
<dbReference type="InterPro" id="IPR058386">
    <property type="entry name" value="DUF8073"/>
</dbReference>
<dbReference type="AlphaFoldDB" id="A0A1H6BEU1"/>
<keyword evidence="1" id="KW-0472">Membrane</keyword>
<dbReference type="GeneID" id="39859365"/>
<dbReference type="Pfam" id="PF26274">
    <property type="entry name" value="DUF8073"/>
    <property type="match status" value="1"/>
</dbReference>
<sequence length="61" mass="6220">METRHAVLSLVAVVTLVMAARAVIAGIAGEIGTVGRQLAVGGIVLAFGVALYRNWESVGKG</sequence>
<dbReference type="KEGG" id="hlm:DV707_14690"/>
<reference evidence="3 6" key="2">
    <citation type="journal article" date="2019" name="Nat. Commun.">
        <title>A new type of DNA phosphorothioation-based antiviral system in archaea.</title>
        <authorList>
            <person name="Xiong L."/>
            <person name="Liu S."/>
            <person name="Chen S."/>
            <person name="Xiao Y."/>
            <person name="Zhu B."/>
            <person name="Gao Y."/>
            <person name="Zhang Y."/>
            <person name="Chen B."/>
            <person name="Luo J."/>
            <person name="Deng Z."/>
            <person name="Chen X."/>
            <person name="Wang L."/>
            <person name="Chen S."/>
        </authorList>
    </citation>
    <scope>NUCLEOTIDE SEQUENCE [LARGE SCALE GENOMIC DNA]</scope>
    <source>
        <strain evidence="3 6">CGMCC 1.10331</strain>
        <plasmid evidence="3 6">unnamed1</plasmid>
    </source>
</reference>
<organism evidence="4 5">
    <name type="scientific">Halobellus limi</name>
    <dbReference type="NCBI Taxonomy" id="699433"/>
    <lineage>
        <taxon>Archaea</taxon>
        <taxon>Methanobacteriati</taxon>
        <taxon>Methanobacteriota</taxon>
        <taxon>Stenosarchaea group</taxon>
        <taxon>Halobacteria</taxon>
        <taxon>Halobacteriales</taxon>
        <taxon>Haloferacaceae</taxon>
        <taxon>Halobellus</taxon>
    </lineage>
</organism>
<dbReference type="EMBL" id="CP031312">
    <property type="protein sequence ID" value="QCC49007.1"/>
    <property type="molecule type" value="Genomic_DNA"/>
</dbReference>
<gene>
    <name evidence="3" type="ORF">DV707_14690</name>
    <name evidence="4" type="ORF">SAMN04488133_2809</name>
</gene>
<evidence type="ECO:0000313" key="4">
    <source>
        <dbReference type="EMBL" id="SEG59283.1"/>
    </source>
</evidence>
<protein>
    <recommendedName>
        <fullName evidence="2">DUF8073 domain-containing protein</fullName>
    </recommendedName>
</protein>
<evidence type="ECO:0000259" key="2">
    <source>
        <dbReference type="Pfam" id="PF26274"/>
    </source>
</evidence>
<keyword evidence="3" id="KW-0614">Plasmid</keyword>
<keyword evidence="1" id="KW-0812">Transmembrane</keyword>
<geneLocation type="plasmid" evidence="3">
    <name>unnamed1</name>
</geneLocation>
<feature type="domain" description="DUF8073" evidence="2">
    <location>
        <begin position="1"/>
        <end position="59"/>
    </location>
</feature>
<evidence type="ECO:0000313" key="6">
    <source>
        <dbReference type="Proteomes" id="UP000296733"/>
    </source>
</evidence>
<accession>A0A1H6BEU1</accession>
<dbReference type="RefSeq" id="WP_103992489.1">
    <property type="nucleotide sequence ID" value="NZ_CP031312.1"/>
</dbReference>
<evidence type="ECO:0000313" key="3">
    <source>
        <dbReference type="EMBL" id="QCC49007.1"/>
    </source>
</evidence>
<dbReference type="Proteomes" id="UP000236740">
    <property type="component" value="Unassembled WGS sequence"/>
</dbReference>
<proteinExistence type="predicted"/>
<keyword evidence="5" id="KW-1185">Reference proteome</keyword>